<gene>
    <name evidence="1" type="ORF">ACFS5M_02290</name>
</gene>
<dbReference type="Gene3D" id="1.25.40.10">
    <property type="entry name" value="Tetratricopeptide repeat domain"/>
    <property type="match status" value="1"/>
</dbReference>
<evidence type="ECO:0000313" key="1">
    <source>
        <dbReference type="EMBL" id="MFD2822480.1"/>
    </source>
</evidence>
<comment type="caution">
    <text evidence="1">The sequence shown here is derived from an EMBL/GenBank/DDBJ whole genome shotgun (WGS) entry which is preliminary data.</text>
</comment>
<dbReference type="InterPro" id="IPR011990">
    <property type="entry name" value="TPR-like_helical_dom_sf"/>
</dbReference>
<dbReference type="EMBL" id="JBHUOV010000001">
    <property type="protein sequence ID" value="MFD2822480.1"/>
    <property type="molecule type" value="Genomic_DNA"/>
</dbReference>
<dbReference type="RefSeq" id="WP_379897747.1">
    <property type="nucleotide sequence ID" value="NZ_JBHUOV010000001.1"/>
</dbReference>
<organism evidence="1 2">
    <name type="scientific">Lacinutrix iliipiscaria</name>
    <dbReference type="NCBI Taxonomy" id="1230532"/>
    <lineage>
        <taxon>Bacteria</taxon>
        <taxon>Pseudomonadati</taxon>
        <taxon>Bacteroidota</taxon>
        <taxon>Flavobacteriia</taxon>
        <taxon>Flavobacteriales</taxon>
        <taxon>Flavobacteriaceae</taxon>
        <taxon>Lacinutrix</taxon>
    </lineage>
</organism>
<reference evidence="2" key="1">
    <citation type="journal article" date="2019" name="Int. J. Syst. Evol. Microbiol.">
        <title>The Global Catalogue of Microorganisms (GCM) 10K type strain sequencing project: providing services to taxonomists for standard genome sequencing and annotation.</title>
        <authorList>
            <consortium name="The Broad Institute Genomics Platform"/>
            <consortium name="The Broad Institute Genome Sequencing Center for Infectious Disease"/>
            <person name="Wu L."/>
            <person name="Ma J."/>
        </authorList>
    </citation>
    <scope>NUCLEOTIDE SEQUENCE [LARGE SCALE GENOMIC DNA]</scope>
    <source>
        <strain evidence="2">KCTC 32141</strain>
    </source>
</reference>
<accession>A0ABW5WJM3</accession>
<name>A0ABW5WJM3_9FLAO</name>
<evidence type="ECO:0000313" key="2">
    <source>
        <dbReference type="Proteomes" id="UP001597533"/>
    </source>
</evidence>
<keyword evidence="2" id="KW-1185">Reference proteome</keyword>
<dbReference type="Proteomes" id="UP001597533">
    <property type="component" value="Unassembled WGS sequence"/>
</dbReference>
<sequence length="370" mass="42591">QTTVSYGKNEFRKIWGNRKSEDNWRWSGSTTPTRQLEAIDPELEAASDEELYNPEFYINLIPSDQKVIDSIGNSRNYAYYQLGLIYKEKFNEYELAKSKLQQLLNSNPEEKLILPTKYNLYKIYELLGEENEASIAKNEIITNYPDSRYAKILSNPDAANAQDQNSPESIYESLYAQFENQEYDKVLSKIDNYILAFEGEEMLPKFELLKATTIGRFYGFDAYSNAINYVALTYANKPEGQQAQNIVTNVLPKIAIKEFASDSLNGNYKVVYKFNKNNSQEITDFVKTLDEVVANVAHYKLKTSIDVYNPETTFVVVHGLKSIDGANGFAYILRDEDRLKITKPSVAISSKNYKIIQIHKNFNEYELDHQ</sequence>
<protein>
    <submittedName>
        <fullName evidence="1">Tol-pal system YbgF family protein</fullName>
    </submittedName>
</protein>
<proteinExistence type="predicted"/>
<feature type="non-terminal residue" evidence="1">
    <location>
        <position position="1"/>
    </location>
</feature>